<proteinExistence type="predicted"/>
<name>A0A9P0LWF3_ACAOB</name>
<dbReference type="AlphaFoldDB" id="A0A9P0LWF3"/>
<feature type="region of interest" description="Disordered" evidence="1">
    <location>
        <begin position="1"/>
        <end position="39"/>
    </location>
</feature>
<sequence length="84" mass="9486">MESTSHSRRGTPRFSRKTMCGSQERREMSPPSERTQHPIFKTKKAAAIVAHLCLNRAGPGLDSRLFSLLPPSSRRPRPARVMNE</sequence>
<organism evidence="2 3">
    <name type="scientific">Acanthoscelides obtectus</name>
    <name type="common">Bean weevil</name>
    <name type="synonym">Bruchus obtectus</name>
    <dbReference type="NCBI Taxonomy" id="200917"/>
    <lineage>
        <taxon>Eukaryota</taxon>
        <taxon>Metazoa</taxon>
        <taxon>Ecdysozoa</taxon>
        <taxon>Arthropoda</taxon>
        <taxon>Hexapoda</taxon>
        <taxon>Insecta</taxon>
        <taxon>Pterygota</taxon>
        <taxon>Neoptera</taxon>
        <taxon>Endopterygota</taxon>
        <taxon>Coleoptera</taxon>
        <taxon>Polyphaga</taxon>
        <taxon>Cucujiformia</taxon>
        <taxon>Chrysomeloidea</taxon>
        <taxon>Chrysomelidae</taxon>
        <taxon>Bruchinae</taxon>
        <taxon>Bruchini</taxon>
        <taxon>Acanthoscelides</taxon>
    </lineage>
</organism>
<keyword evidence="3" id="KW-1185">Reference proteome</keyword>
<evidence type="ECO:0000313" key="3">
    <source>
        <dbReference type="Proteomes" id="UP001152888"/>
    </source>
</evidence>
<reference evidence="2" key="1">
    <citation type="submission" date="2022-03" db="EMBL/GenBank/DDBJ databases">
        <authorList>
            <person name="Sayadi A."/>
        </authorList>
    </citation>
    <scope>NUCLEOTIDE SEQUENCE</scope>
</reference>
<dbReference type="EMBL" id="CAKOFQ010007423">
    <property type="protein sequence ID" value="CAH2000820.1"/>
    <property type="molecule type" value="Genomic_DNA"/>
</dbReference>
<protein>
    <submittedName>
        <fullName evidence="2">Uncharacterized protein</fullName>
    </submittedName>
</protein>
<feature type="compositionally biased region" description="Basic residues" evidence="1">
    <location>
        <begin position="1"/>
        <end position="16"/>
    </location>
</feature>
<evidence type="ECO:0000313" key="2">
    <source>
        <dbReference type="EMBL" id="CAH2000820.1"/>
    </source>
</evidence>
<comment type="caution">
    <text evidence="2">The sequence shown here is derived from an EMBL/GenBank/DDBJ whole genome shotgun (WGS) entry which is preliminary data.</text>
</comment>
<dbReference type="Proteomes" id="UP001152888">
    <property type="component" value="Unassembled WGS sequence"/>
</dbReference>
<gene>
    <name evidence="2" type="ORF">ACAOBT_LOCUS25814</name>
</gene>
<accession>A0A9P0LWF3</accession>
<evidence type="ECO:0000256" key="1">
    <source>
        <dbReference type="SAM" id="MobiDB-lite"/>
    </source>
</evidence>